<dbReference type="EMBL" id="CAADFR010000063">
    <property type="protein sequence ID" value="VFK40589.1"/>
    <property type="molecule type" value="Genomic_DNA"/>
</dbReference>
<protein>
    <submittedName>
        <fullName evidence="3">Uncharacterized membrane protein YjgN, DUF898 family</fullName>
    </submittedName>
</protein>
<dbReference type="EMBL" id="CAADFU010000058">
    <property type="protein sequence ID" value="VFK45658.1"/>
    <property type="molecule type" value="Genomic_DNA"/>
</dbReference>
<evidence type="ECO:0000313" key="3">
    <source>
        <dbReference type="EMBL" id="VFK40589.1"/>
    </source>
</evidence>
<feature type="transmembrane region" description="Helical" evidence="2">
    <location>
        <begin position="306"/>
        <end position="325"/>
    </location>
</feature>
<organism evidence="3">
    <name type="scientific">Candidatus Kentrum sp. SD</name>
    <dbReference type="NCBI Taxonomy" id="2126332"/>
    <lineage>
        <taxon>Bacteria</taxon>
        <taxon>Pseudomonadati</taxon>
        <taxon>Pseudomonadota</taxon>
        <taxon>Gammaproteobacteria</taxon>
        <taxon>Candidatus Kentrum</taxon>
    </lineage>
</organism>
<feature type="transmembrane region" description="Helical" evidence="2">
    <location>
        <begin position="251"/>
        <end position="277"/>
    </location>
</feature>
<dbReference type="EMBL" id="CAADHB010000034">
    <property type="protein sequence ID" value="VFK79061.1"/>
    <property type="molecule type" value="Genomic_DNA"/>
</dbReference>
<gene>
    <name evidence="5" type="ORF">BECKSD772D_GA0070982_103419</name>
    <name evidence="4" type="ORF">BECKSD772E_GA0070983_10586</name>
    <name evidence="3" type="ORF">BECKSD772F_GA0070984_10636</name>
</gene>
<accession>A0A450YGE5</accession>
<evidence type="ECO:0000256" key="2">
    <source>
        <dbReference type="SAM" id="Phobius"/>
    </source>
</evidence>
<feature type="transmembrane region" description="Helical" evidence="2">
    <location>
        <begin position="122"/>
        <end position="143"/>
    </location>
</feature>
<proteinExistence type="predicted"/>
<feature type="compositionally biased region" description="Polar residues" evidence="1">
    <location>
        <begin position="1"/>
        <end position="10"/>
    </location>
</feature>
<name>A0A450YGE5_9GAMM</name>
<evidence type="ECO:0000313" key="5">
    <source>
        <dbReference type="EMBL" id="VFK79061.1"/>
    </source>
</evidence>
<keyword evidence="2" id="KW-1133">Transmembrane helix</keyword>
<keyword evidence="2" id="KW-0812">Transmembrane</keyword>
<feature type="region of interest" description="Disordered" evidence="1">
    <location>
        <begin position="1"/>
        <end position="23"/>
    </location>
</feature>
<feature type="transmembrane region" description="Helical" evidence="2">
    <location>
        <begin position="164"/>
        <end position="185"/>
    </location>
</feature>
<feature type="transmembrane region" description="Helical" evidence="2">
    <location>
        <begin position="46"/>
        <end position="66"/>
    </location>
</feature>
<dbReference type="AlphaFoldDB" id="A0A450YGE5"/>
<keyword evidence="2" id="KW-0472">Membrane</keyword>
<sequence>METKTQQSEVISARERESPGSADASVATTVPALEAIAFTGSAKEYFAIWLSNLLLTIVTLGIYSAWAKVRRVGYFYNNTRIAGYPFNYHATGTQILKGRAMTLGVIFAANLMADFVPATGFVIGPLSLFLIPWLLNASLRFSARMTSWRNVRLNWHGTYGKTFWFLWIGPILGLMSFGILLPLIYRYAYRYFAENHSYGMTRFSASPTLRSFYWAFFLSVLPMIFLIAISFVVMQPFIVTSDAGQLQEEMAAILILSTTFMVIFYLFLFLFLLITVFDVLCRNLLLRSLALGNVARFHSTISPIRFVWIFLSNLVAILLSLGLLLPWAKVRMYRYLCACTAIGISDDLDKIIDEEQAGKSAFGEEFAEMEGVDFGI</sequence>
<dbReference type="Pfam" id="PF05987">
    <property type="entry name" value="DUF898"/>
    <property type="match status" value="1"/>
</dbReference>
<feature type="transmembrane region" description="Helical" evidence="2">
    <location>
        <begin position="212"/>
        <end position="239"/>
    </location>
</feature>
<dbReference type="InterPro" id="IPR010295">
    <property type="entry name" value="DUF898"/>
</dbReference>
<evidence type="ECO:0000313" key="4">
    <source>
        <dbReference type="EMBL" id="VFK45658.1"/>
    </source>
</evidence>
<evidence type="ECO:0000256" key="1">
    <source>
        <dbReference type="SAM" id="MobiDB-lite"/>
    </source>
</evidence>
<reference evidence="3" key="1">
    <citation type="submission" date="2019-02" db="EMBL/GenBank/DDBJ databases">
        <authorList>
            <person name="Gruber-Vodicka R. H."/>
            <person name="Seah K. B. B."/>
        </authorList>
    </citation>
    <scope>NUCLEOTIDE SEQUENCE</scope>
    <source>
        <strain evidence="5">BECK_S127</strain>
        <strain evidence="4">BECK_S1320</strain>
        <strain evidence="3">BECK_S1321</strain>
    </source>
</reference>